<dbReference type="Proteomes" id="UP001217754">
    <property type="component" value="Chromosome 1"/>
</dbReference>
<feature type="region of interest" description="Disordered" evidence="3">
    <location>
        <begin position="595"/>
        <end position="625"/>
    </location>
</feature>
<dbReference type="PANTHER" id="PTHR10807">
    <property type="entry name" value="MYOTUBULARIN-RELATED"/>
    <property type="match status" value="1"/>
</dbReference>
<evidence type="ECO:0000259" key="4">
    <source>
        <dbReference type="PROSITE" id="PS51339"/>
    </source>
</evidence>
<feature type="binding site" evidence="2">
    <location>
        <begin position="356"/>
        <end position="362"/>
    </location>
    <ligand>
        <name>substrate</name>
    </ligand>
</feature>
<evidence type="ECO:0000256" key="2">
    <source>
        <dbReference type="PIRSR" id="PIRSR630564-2"/>
    </source>
</evidence>
<dbReference type="GeneID" id="85224284"/>
<dbReference type="AlphaFoldDB" id="A0AAF0F3Q6"/>
<dbReference type="GO" id="GO:0004438">
    <property type="term" value="F:phosphatidylinositol-3-phosphate phosphatase activity"/>
    <property type="evidence" value="ECO:0007669"/>
    <property type="project" value="TreeGrafter"/>
</dbReference>
<reference evidence="5" key="1">
    <citation type="submission" date="2023-03" db="EMBL/GenBank/DDBJ databases">
        <title>Mating type loci evolution in Malassezia.</title>
        <authorList>
            <person name="Coelho M.A."/>
        </authorList>
    </citation>
    <scope>NUCLEOTIDE SEQUENCE</scope>
    <source>
        <strain evidence="5">CBS 9431</strain>
    </source>
</reference>
<dbReference type="RefSeq" id="XP_060120585.1">
    <property type="nucleotide sequence ID" value="XM_060264602.1"/>
</dbReference>
<sequence>MVAPPVLDEVRDVWLLRGGTYAYCTVQITPYHLCLVHDGRTDTLDIPLIAHAQREASAPAQGARGVRYLLVLYLCTHEQFLLGFSEESVLLRVMEKLKEAASIDSVERMYAFFEPPAVPSEGWRLYNPAAEFKRQGVGSVSKAWRFSTINTGYEMIPTYPALLVVPAHISDSTLTYAAKYRSKARIPALTYLHWSGHGSITRCSQPMVGLKQNRSVQDEKLIEAIFATHRAADGNAPEPVYGATPTNLIIDARPTTNAMANIAKGAGTENMENYRNCKKVYLGVDNIHVMRDSLNRAVLVLRADARSALEGHEPQPVDQLALRRSNWLKHLGAILDGTLLIVRNVHINASHVLVHCSDGWDRTAQLTSLAALCLDPYYRTLHGFAVLIEKDWLSFGHRFQDRSGLVGLGANKFDMTVPQNEPLFDADGQVVPIDDTLVETGGNSSFWGFTKHITAQFQGSAAQQRAPIFHQFLDCVAQLQAQFPERFAFNGAFLAALLRHVYAGDTGTFLYNTERERRMPRANGLAPVDCTRSVWDLLFQDEVVTRWANPQYNPKLDDRDAPGGDMGVLFPATSHLRFSSDLFCRPYAELNSRLDSETEEKKRLQERLAHAGREAKADVPSHEPDAFDEQLQAATTRMRSLFSDGWGRVQGAMRSAGLEQRESIPVEAVAPASPPPPPPPPARVVPANPANPWAYTPPRPKQAETPPPPSPPPQAPPGTTADPLGAWQDS</sequence>
<evidence type="ECO:0000256" key="1">
    <source>
        <dbReference type="PIRSR" id="PIRSR630564-1"/>
    </source>
</evidence>
<keyword evidence="6" id="KW-1185">Reference proteome</keyword>
<dbReference type="GO" id="GO:0016020">
    <property type="term" value="C:membrane"/>
    <property type="evidence" value="ECO:0007669"/>
    <property type="project" value="TreeGrafter"/>
</dbReference>
<evidence type="ECO:0000313" key="6">
    <source>
        <dbReference type="Proteomes" id="UP001217754"/>
    </source>
</evidence>
<dbReference type="GO" id="GO:0046856">
    <property type="term" value="P:phosphatidylinositol dephosphorylation"/>
    <property type="evidence" value="ECO:0007669"/>
    <property type="project" value="TreeGrafter"/>
</dbReference>
<name>A0AAF0F3Q6_9BASI</name>
<feature type="compositionally biased region" description="Pro residues" evidence="3">
    <location>
        <begin position="672"/>
        <end position="683"/>
    </location>
</feature>
<accession>A0AAF0F3Q6</accession>
<dbReference type="InterPro" id="IPR030564">
    <property type="entry name" value="Myotubularin"/>
</dbReference>
<dbReference type="PROSITE" id="PS51339">
    <property type="entry name" value="PPASE_MYOTUBULARIN"/>
    <property type="match status" value="1"/>
</dbReference>
<dbReference type="InterPro" id="IPR010569">
    <property type="entry name" value="Myotubularin-like_Pase_dom"/>
</dbReference>
<feature type="binding site" evidence="2">
    <location>
        <begin position="286"/>
        <end position="287"/>
    </location>
    <ligand>
        <name>substrate</name>
    </ligand>
</feature>
<feature type="active site" description="Phosphocysteine intermediate" evidence="1">
    <location>
        <position position="356"/>
    </location>
</feature>
<dbReference type="EMBL" id="CP119958">
    <property type="protein sequence ID" value="WFD37688.1"/>
    <property type="molecule type" value="Genomic_DNA"/>
</dbReference>
<dbReference type="PROSITE" id="PS00383">
    <property type="entry name" value="TYR_PHOSPHATASE_1"/>
    <property type="match status" value="1"/>
</dbReference>
<feature type="binding site" evidence="2">
    <location>
        <begin position="261"/>
        <end position="264"/>
    </location>
    <ligand>
        <name>substrate</name>
    </ligand>
</feature>
<protein>
    <recommendedName>
        <fullName evidence="4">Myotubularin phosphatase domain-containing protein</fullName>
    </recommendedName>
</protein>
<feature type="compositionally biased region" description="Pro residues" evidence="3">
    <location>
        <begin position="695"/>
        <end position="716"/>
    </location>
</feature>
<dbReference type="InterPro" id="IPR029021">
    <property type="entry name" value="Prot-tyrosine_phosphatase-like"/>
</dbReference>
<dbReference type="PANTHER" id="PTHR10807:SF128">
    <property type="entry name" value="PHOSPHATIDYLINOSITOL-3,5-BISPHOSPHATE 3-PHOSPHATASE"/>
    <property type="match status" value="1"/>
</dbReference>
<dbReference type="SUPFAM" id="SSF52799">
    <property type="entry name" value="(Phosphotyrosine protein) phosphatases II"/>
    <property type="match status" value="1"/>
</dbReference>
<dbReference type="Pfam" id="PF06602">
    <property type="entry name" value="Myotub-related"/>
    <property type="match status" value="1"/>
</dbReference>
<dbReference type="InterPro" id="IPR016130">
    <property type="entry name" value="Tyr_Pase_AS"/>
</dbReference>
<evidence type="ECO:0000256" key="3">
    <source>
        <dbReference type="SAM" id="MobiDB-lite"/>
    </source>
</evidence>
<organism evidence="5 6">
    <name type="scientific">Malassezia japonica</name>
    <dbReference type="NCBI Taxonomy" id="223818"/>
    <lineage>
        <taxon>Eukaryota</taxon>
        <taxon>Fungi</taxon>
        <taxon>Dikarya</taxon>
        <taxon>Basidiomycota</taxon>
        <taxon>Ustilaginomycotina</taxon>
        <taxon>Malasseziomycetes</taxon>
        <taxon>Malasseziales</taxon>
        <taxon>Malasseziaceae</taxon>
        <taxon>Malassezia</taxon>
    </lineage>
</organism>
<evidence type="ECO:0000313" key="5">
    <source>
        <dbReference type="EMBL" id="WFD37688.1"/>
    </source>
</evidence>
<gene>
    <name evidence="5" type="ORF">MJAP1_000635</name>
</gene>
<proteinExistence type="predicted"/>
<feature type="region of interest" description="Disordered" evidence="3">
    <location>
        <begin position="667"/>
        <end position="730"/>
    </location>
</feature>
<feature type="domain" description="Myotubularin phosphatase" evidence="4">
    <location>
        <begin position="122"/>
        <end position="583"/>
    </location>
</feature>
<dbReference type="GO" id="GO:0005737">
    <property type="term" value="C:cytoplasm"/>
    <property type="evidence" value="ECO:0007669"/>
    <property type="project" value="TreeGrafter"/>
</dbReference>